<sequence length="455" mass="50901">MRTRASLRVLAPALLAALLAARSAATWTCDEARRGSGDGCDCGCGERDPDCGQDDAPLLDRCHEKDGTVVEPVSKDWTCTAENECASPVPDCAAIHRKDGDGMLPCGDCYDGHVSSSAQGACRLQGGVHFAETETDMLDELQRPFGKTEDWGDRIENHEEKHFITDVDGDGGFTFQTDTLALDIALNDLDGDDLMDLFPDFKEFADFDGDGDLDVLCVNILNLTHGTIEYYRNDDLRGWGLREVKAVAFVDLDKDPDGDLDLIIYGVPAEKGVSPTRVLENRDGVFEQVEDDDDPFSDLKGLEEIKMCLRLDRDLTVAKNRETILKVVNCINHSSDLEYSASQLEDLIRSNNLRQEWHNFLSHCEELQDTSISEWDFSILVSDMHKYHFYNETDVQDVGFARFAPNKLHALFDFQPCQPQVFVRNTNVNSRFGAFEPASLDLNWPDETQAYALMD</sequence>
<name>A0A2R5GX18_9STRA</name>
<evidence type="ECO:0000313" key="2">
    <source>
        <dbReference type="EMBL" id="GBG35125.1"/>
    </source>
</evidence>
<dbReference type="AlphaFoldDB" id="A0A2R5GX18"/>
<evidence type="ECO:0000313" key="3">
    <source>
        <dbReference type="Proteomes" id="UP000241890"/>
    </source>
</evidence>
<keyword evidence="1" id="KW-0732">Signal</keyword>
<dbReference type="SUPFAM" id="SSF69318">
    <property type="entry name" value="Integrin alpha N-terminal domain"/>
    <property type="match status" value="1"/>
</dbReference>
<protein>
    <submittedName>
        <fullName evidence="2">Uncharacterized protein</fullName>
    </submittedName>
</protein>
<proteinExistence type="predicted"/>
<organism evidence="2 3">
    <name type="scientific">Hondaea fermentalgiana</name>
    <dbReference type="NCBI Taxonomy" id="2315210"/>
    <lineage>
        <taxon>Eukaryota</taxon>
        <taxon>Sar</taxon>
        <taxon>Stramenopiles</taxon>
        <taxon>Bigyra</taxon>
        <taxon>Labyrinthulomycetes</taxon>
        <taxon>Thraustochytrida</taxon>
        <taxon>Thraustochytriidae</taxon>
        <taxon>Hondaea</taxon>
    </lineage>
</organism>
<comment type="caution">
    <text evidence="2">The sequence shown here is derived from an EMBL/GenBank/DDBJ whole genome shotgun (WGS) entry which is preliminary data.</text>
</comment>
<gene>
    <name evidence="2" type="ORF">FCC1311_113482</name>
</gene>
<dbReference type="Proteomes" id="UP000241890">
    <property type="component" value="Unassembled WGS sequence"/>
</dbReference>
<dbReference type="InterPro" id="IPR028994">
    <property type="entry name" value="Integrin_alpha_N"/>
</dbReference>
<dbReference type="EMBL" id="BEYU01000322">
    <property type="protein sequence ID" value="GBG35125.1"/>
    <property type="molecule type" value="Genomic_DNA"/>
</dbReference>
<feature type="chain" id="PRO_5015336061" evidence="1">
    <location>
        <begin position="26"/>
        <end position="455"/>
    </location>
</feature>
<feature type="non-terminal residue" evidence="2">
    <location>
        <position position="455"/>
    </location>
</feature>
<accession>A0A2R5GX18</accession>
<evidence type="ECO:0000256" key="1">
    <source>
        <dbReference type="SAM" id="SignalP"/>
    </source>
</evidence>
<keyword evidence="3" id="KW-1185">Reference proteome</keyword>
<feature type="signal peptide" evidence="1">
    <location>
        <begin position="1"/>
        <end position="25"/>
    </location>
</feature>
<dbReference type="InParanoid" id="A0A2R5GX18"/>
<reference evidence="2 3" key="1">
    <citation type="submission" date="2017-12" db="EMBL/GenBank/DDBJ databases">
        <title>Sequencing, de novo assembly and annotation of complete genome of a new Thraustochytrid species, strain FCC1311.</title>
        <authorList>
            <person name="Sedici K."/>
            <person name="Godart F."/>
            <person name="Aiese Cigliano R."/>
            <person name="Sanseverino W."/>
            <person name="Barakat M."/>
            <person name="Ortet P."/>
            <person name="Marechal E."/>
            <person name="Cagnac O."/>
            <person name="Amato A."/>
        </authorList>
    </citation>
    <scope>NUCLEOTIDE SEQUENCE [LARGE SCALE GENOMIC DNA]</scope>
</reference>